<dbReference type="Proteomes" id="UP000295357">
    <property type="component" value="Unassembled WGS sequence"/>
</dbReference>
<feature type="chain" id="PRO_5020998289" evidence="3">
    <location>
        <begin position="30"/>
        <end position="258"/>
    </location>
</feature>
<comment type="similarity">
    <text evidence="1">Belongs to the MlaA family.</text>
</comment>
<keyword evidence="4" id="KW-0449">Lipoprotein</keyword>
<evidence type="ECO:0000256" key="2">
    <source>
        <dbReference type="ARBA" id="ARBA00022729"/>
    </source>
</evidence>
<keyword evidence="2 3" id="KW-0732">Signal</keyword>
<dbReference type="InterPro" id="IPR007428">
    <property type="entry name" value="MlaA"/>
</dbReference>
<organism evidence="4 5">
    <name type="scientific">Roseateles asaccharophilus</name>
    <dbReference type="NCBI Taxonomy" id="582607"/>
    <lineage>
        <taxon>Bacteria</taxon>
        <taxon>Pseudomonadati</taxon>
        <taxon>Pseudomonadota</taxon>
        <taxon>Betaproteobacteria</taxon>
        <taxon>Burkholderiales</taxon>
        <taxon>Sphaerotilaceae</taxon>
        <taxon>Roseateles</taxon>
    </lineage>
</organism>
<evidence type="ECO:0000313" key="4">
    <source>
        <dbReference type="EMBL" id="TDP09344.1"/>
    </source>
</evidence>
<dbReference type="GO" id="GO:0016020">
    <property type="term" value="C:membrane"/>
    <property type="evidence" value="ECO:0007669"/>
    <property type="project" value="InterPro"/>
</dbReference>
<dbReference type="PANTHER" id="PTHR30035:SF3">
    <property type="entry name" value="INTERMEMBRANE PHOSPHOLIPID TRANSPORT SYSTEM LIPOPROTEIN MLAA"/>
    <property type="match status" value="1"/>
</dbReference>
<dbReference type="AlphaFoldDB" id="A0A4R6N3B8"/>
<evidence type="ECO:0000256" key="3">
    <source>
        <dbReference type="SAM" id="SignalP"/>
    </source>
</evidence>
<comment type="caution">
    <text evidence="4">The sequence shown here is derived from an EMBL/GenBank/DDBJ whole genome shotgun (WGS) entry which is preliminary data.</text>
</comment>
<name>A0A4R6N3B8_9BURK</name>
<evidence type="ECO:0000256" key="1">
    <source>
        <dbReference type="ARBA" id="ARBA00010634"/>
    </source>
</evidence>
<keyword evidence="5" id="KW-1185">Reference proteome</keyword>
<dbReference type="PRINTS" id="PR01805">
    <property type="entry name" value="VACJLIPOPROT"/>
</dbReference>
<feature type="signal peptide" evidence="3">
    <location>
        <begin position="1"/>
        <end position="29"/>
    </location>
</feature>
<dbReference type="PANTHER" id="PTHR30035">
    <property type="entry name" value="LIPOPROTEIN VACJ-RELATED"/>
    <property type="match status" value="1"/>
</dbReference>
<accession>A0A4R6N3B8</accession>
<sequence length="258" mass="28185">MSGLASGTVARGLVAWLLVALALSLSACASVKGPGSPGQRQDPWENWNRKVFNFNERLDEAVLKPVATAYSEIIPSPVRQGVDNFFGNVNDAWSAVNLFLQGRFKYGVQQTMRVAVNSTLGFAGVLDIAGEAGLERRSEDLGKTFARWGTGSGAYIVWPVFGPSTVRDSIALPFDRLASPALLLQGGDKQLAIYALQNINARSNFLRAGEMLDGIALDKYTFIRDAYLTKRRTVEEDEEDDYEVLVPDAPLVNPQADR</sequence>
<gene>
    <name evidence="4" type="ORF">DFR39_105182</name>
</gene>
<proteinExistence type="inferred from homology"/>
<dbReference type="Pfam" id="PF04333">
    <property type="entry name" value="MlaA"/>
    <property type="match status" value="1"/>
</dbReference>
<reference evidence="4 5" key="1">
    <citation type="submission" date="2019-03" db="EMBL/GenBank/DDBJ databases">
        <title>Genomic Encyclopedia of Type Strains, Phase IV (KMG-IV): sequencing the most valuable type-strain genomes for metagenomic binning, comparative biology and taxonomic classification.</title>
        <authorList>
            <person name="Goeker M."/>
        </authorList>
    </citation>
    <scope>NUCLEOTIDE SEQUENCE [LARGE SCALE GENOMIC DNA]</scope>
    <source>
        <strain evidence="4 5">DSM 25082</strain>
    </source>
</reference>
<dbReference type="EMBL" id="SNXE01000005">
    <property type="protein sequence ID" value="TDP09344.1"/>
    <property type="molecule type" value="Genomic_DNA"/>
</dbReference>
<evidence type="ECO:0000313" key="5">
    <source>
        <dbReference type="Proteomes" id="UP000295357"/>
    </source>
</evidence>
<dbReference type="RefSeq" id="WP_133603961.1">
    <property type="nucleotide sequence ID" value="NZ_JAUFPJ010000003.1"/>
</dbReference>
<protein>
    <submittedName>
        <fullName evidence="4">Phospholipid-binding lipoprotein MlaA</fullName>
    </submittedName>
</protein>
<dbReference type="OrthoDB" id="9785326at2"/>
<dbReference type="GO" id="GO:0120010">
    <property type="term" value="P:intermembrane phospholipid transfer"/>
    <property type="evidence" value="ECO:0007669"/>
    <property type="project" value="TreeGrafter"/>
</dbReference>